<dbReference type="GO" id="GO:0046872">
    <property type="term" value="F:metal ion binding"/>
    <property type="evidence" value="ECO:0007669"/>
    <property type="project" value="UniProtKB-KW"/>
</dbReference>
<keyword evidence="2 4" id="KW-0479">Metal-binding</keyword>
<organism evidence="6 7">
    <name type="scientific">Roseiconus nitratireducens</name>
    <dbReference type="NCBI Taxonomy" id="2605748"/>
    <lineage>
        <taxon>Bacteria</taxon>
        <taxon>Pseudomonadati</taxon>
        <taxon>Planctomycetota</taxon>
        <taxon>Planctomycetia</taxon>
        <taxon>Pirellulales</taxon>
        <taxon>Pirellulaceae</taxon>
        <taxon>Roseiconus</taxon>
    </lineage>
</organism>
<evidence type="ECO:0000256" key="1">
    <source>
        <dbReference type="ARBA" id="ARBA00022617"/>
    </source>
</evidence>
<evidence type="ECO:0000313" key="7">
    <source>
        <dbReference type="Proteomes" id="UP000324479"/>
    </source>
</evidence>
<keyword evidence="3 4" id="KW-0408">Iron</keyword>
<protein>
    <submittedName>
        <fullName evidence="6">Cytochrome C</fullName>
    </submittedName>
</protein>
<keyword evidence="1 4" id="KW-0349">Heme</keyword>
<keyword evidence="7" id="KW-1185">Reference proteome</keyword>
<reference evidence="6 7" key="1">
    <citation type="submission" date="2019-08" db="EMBL/GenBank/DDBJ databases">
        <authorList>
            <person name="Dhanesh K."/>
            <person name="Kumar G."/>
            <person name="Sasikala C."/>
            <person name="Venkata Ramana C."/>
        </authorList>
    </citation>
    <scope>NUCLEOTIDE SEQUENCE [LARGE SCALE GENOMIC DNA]</scope>
    <source>
        <strain evidence="6 7">JC645</strain>
    </source>
</reference>
<dbReference type="PROSITE" id="PS51007">
    <property type="entry name" value="CYTC"/>
    <property type="match status" value="1"/>
</dbReference>
<sequence>MNRFIALTVLAMVAGCAPDPKSGKGFTLPDGDAQAGKATFVRLQCNACHRVEGVTFDAESAESDQAAGEESAKRREEAVVLGGEKAYVETYGDLVTSIINPSHRFAAGYPDDTVKTDEGESQMRLYNDVMTVTELIDLVTFLQQHYRVRIPDQTPYVPYY</sequence>
<dbReference type="InterPro" id="IPR036909">
    <property type="entry name" value="Cyt_c-like_dom_sf"/>
</dbReference>
<evidence type="ECO:0000256" key="2">
    <source>
        <dbReference type="ARBA" id="ARBA00022723"/>
    </source>
</evidence>
<proteinExistence type="predicted"/>
<feature type="domain" description="Cytochrome c" evidence="5">
    <location>
        <begin position="31"/>
        <end position="146"/>
    </location>
</feature>
<dbReference type="EMBL" id="VWOX01000017">
    <property type="protein sequence ID" value="KAA5539737.1"/>
    <property type="molecule type" value="Genomic_DNA"/>
</dbReference>
<dbReference type="Proteomes" id="UP000324479">
    <property type="component" value="Unassembled WGS sequence"/>
</dbReference>
<evidence type="ECO:0000256" key="4">
    <source>
        <dbReference type="PROSITE-ProRule" id="PRU00433"/>
    </source>
</evidence>
<comment type="caution">
    <text evidence="6">The sequence shown here is derived from an EMBL/GenBank/DDBJ whole genome shotgun (WGS) entry which is preliminary data.</text>
</comment>
<dbReference type="PROSITE" id="PS51257">
    <property type="entry name" value="PROKAR_LIPOPROTEIN"/>
    <property type="match status" value="1"/>
</dbReference>
<dbReference type="GO" id="GO:0009055">
    <property type="term" value="F:electron transfer activity"/>
    <property type="evidence" value="ECO:0007669"/>
    <property type="project" value="InterPro"/>
</dbReference>
<name>A0A5M6CWY1_9BACT</name>
<dbReference type="Gene3D" id="1.10.760.10">
    <property type="entry name" value="Cytochrome c-like domain"/>
    <property type="match status" value="1"/>
</dbReference>
<evidence type="ECO:0000256" key="3">
    <source>
        <dbReference type="ARBA" id="ARBA00023004"/>
    </source>
</evidence>
<accession>A0A5M6CWY1</accession>
<dbReference type="SUPFAM" id="SSF46626">
    <property type="entry name" value="Cytochrome c"/>
    <property type="match status" value="1"/>
</dbReference>
<gene>
    <name evidence="6" type="ORF">FYK55_23345</name>
</gene>
<dbReference type="RefSeq" id="WP_150079047.1">
    <property type="nucleotide sequence ID" value="NZ_VWOX01000017.1"/>
</dbReference>
<dbReference type="InterPro" id="IPR009056">
    <property type="entry name" value="Cyt_c-like_dom"/>
</dbReference>
<evidence type="ECO:0000313" key="6">
    <source>
        <dbReference type="EMBL" id="KAA5539737.1"/>
    </source>
</evidence>
<dbReference type="AlphaFoldDB" id="A0A5M6CWY1"/>
<evidence type="ECO:0000259" key="5">
    <source>
        <dbReference type="PROSITE" id="PS51007"/>
    </source>
</evidence>
<dbReference type="GO" id="GO:0020037">
    <property type="term" value="F:heme binding"/>
    <property type="evidence" value="ECO:0007669"/>
    <property type="project" value="InterPro"/>
</dbReference>